<proteinExistence type="predicted"/>
<dbReference type="KEGG" id="vg:26646139"/>
<gene>
    <name evidence="1" type="ORF">ABOUO_75</name>
</gene>
<dbReference type="Proteomes" id="UP000015096">
    <property type="component" value="Segment"/>
</dbReference>
<dbReference type="OrthoDB" id="28357at10239"/>
<keyword evidence="2" id="KW-1185">Reference proteome</keyword>
<protein>
    <submittedName>
        <fullName evidence="1">Uncharacterized protein</fullName>
    </submittedName>
</protein>
<dbReference type="RefSeq" id="YP_009220132.1">
    <property type="nucleotide sequence ID" value="NC_029029.1"/>
</dbReference>
<reference evidence="1 2" key="1">
    <citation type="journal article" date="2013" name="Genome Announc.">
        <title>Complete Genome Sequences of Five Paenibacillus larvae Bacteriophages.</title>
        <authorList>
            <person name="Sheflo M.A."/>
            <person name="Gardner A.V."/>
            <person name="Merrill B.D."/>
            <person name="Fisher J.N."/>
            <person name="Lunt B.L."/>
            <person name="Breakwell D.P."/>
            <person name="Grose J.H."/>
            <person name="Burnett S.H."/>
        </authorList>
    </citation>
    <scope>NUCLEOTIDE SEQUENCE [LARGE SCALE GENOMIC DNA]</scope>
</reference>
<name>S5MAC7_9CAUD</name>
<dbReference type="GeneID" id="26646139"/>
<sequence length="34" mass="4114">MNTQDNQTVKETFNKEQLDWQKQVIREEMDTDGN</sequence>
<evidence type="ECO:0000313" key="1">
    <source>
        <dbReference type="EMBL" id="AGR47538.1"/>
    </source>
</evidence>
<evidence type="ECO:0000313" key="2">
    <source>
        <dbReference type="Proteomes" id="UP000015096"/>
    </source>
</evidence>
<organism evidence="1 2">
    <name type="scientific">Brevibacillus phage Abouo</name>
    <dbReference type="NCBI Taxonomy" id="1296661"/>
    <lineage>
        <taxon>Viruses</taxon>
        <taxon>Duplodnaviria</taxon>
        <taxon>Heunggongvirae</taxon>
        <taxon>Uroviricota</taxon>
        <taxon>Caudoviricetes</taxon>
        <taxon>Abouovirus</taxon>
        <taxon>Abouovirus abouo</taxon>
    </lineage>
</organism>
<accession>S5MAC7</accession>
<dbReference type="EMBL" id="KC595517">
    <property type="protein sequence ID" value="AGR47538.1"/>
    <property type="molecule type" value="Genomic_DNA"/>
</dbReference>